<feature type="transmembrane region" description="Helical" evidence="1">
    <location>
        <begin position="61"/>
        <end position="81"/>
    </location>
</feature>
<dbReference type="EMBL" id="RJJX01000001">
    <property type="protein sequence ID" value="RUT80012.1"/>
    <property type="molecule type" value="Genomic_DNA"/>
</dbReference>
<gene>
    <name evidence="2" type="ORF">DLK05_01260</name>
</gene>
<evidence type="ECO:0000256" key="1">
    <source>
        <dbReference type="SAM" id="Phobius"/>
    </source>
</evidence>
<keyword evidence="1" id="KW-0472">Membrane</keyword>
<name>A0A434AZF6_9BACT</name>
<sequence>MKPVNIQSRTANIIKWSKNLYFHYPIFQYLFRCKHDMSRNFYFSDLDISPRKKYFYKKPTLLLITAIVGFFLHKINNHFIYTFNF</sequence>
<dbReference type="AlphaFoldDB" id="A0A434AZF6"/>
<dbReference type="Proteomes" id="UP000282985">
    <property type="component" value="Unassembled WGS sequence"/>
</dbReference>
<reference evidence="2 3" key="1">
    <citation type="submission" date="2018-11" db="EMBL/GenBank/DDBJ databases">
        <title>Parancylomarina longa gen. nov., sp. nov., isolated from sediments of southern Okinawa.</title>
        <authorList>
            <person name="Fu T."/>
        </authorList>
    </citation>
    <scope>NUCLEOTIDE SEQUENCE [LARGE SCALE GENOMIC DNA]</scope>
    <source>
        <strain evidence="2 3">T3-2 S1-C</strain>
    </source>
</reference>
<keyword evidence="1" id="KW-0812">Transmembrane</keyword>
<comment type="caution">
    <text evidence="2">The sequence shown here is derived from an EMBL/GenBank/DDBJ whole genome shotgun (WGS) entry which is preliminary data.</text>
</comment>
<protein>
    <submittedName>
        <fullName evidence="2">Uncharacterized protein</fullName>
    </submittedName>
</protein>
<accession>A0A434AZF6</accession>
<keyword evidence="3" id="KW-1185">Reference proteome</keyword>
<keyword evidence="1" id="KW-1133">Transmembrane helix</keyword>
<evidence type="ECO:0000313" key="3">
    <source>
        <dbReference type="Proteomes" id="UP000282985"/>
    </source>
</evidence>
<proteinExistence type="predicted"/>
<organism evidence="2 3">
    <name type="scientific">Ancylomarina longa</name>
    <dbReference type="NCBI Taxonomy" id="2487017"/>
    <lineage>
        <taxon>Bacteria</taxon>
        <taxon>Pseudomonadati</taxon>
        <taxon>Bacteroidota</taxon>
        <taxon>Bacteroidia</taxon>
        <taxon>Marinilabiliales</taxon>
        <taxon>Marinifilaceae</taxon>
        <taxon>Ancylomarina</taxon>
    </lineage>
</organism>
<evidence type="ECO:0000313" key="2">
    <source>
        <dbReference type="EMBL" id="RUT80012.1"/>
    </source>
</evidence>